<dbReference type="CDD" id="cd02440">
    <property type="entry name" value="AdoMet_MTases"/>
    <property type="match status" value="1"/>
</dbReference>
<dbReference type="EMBL" id="FNLL01000004">
    <property type="protein sequence ID" value="SDU11206.1"/>
    <property type="molecule type" value="Genomic_DNA"/>
</dbReference>
<keyword evidence="1" id="KW-0808">Transferase</keyword>
<name>A0A1H2FV54_9BACT</name>
<evidence type="ECO:0000313" key="4">
    <source>
        <dbReference type="Proteomes" id="UP000199608"/>
    </source>
</evidence>
<sequence>MESNIKDHYNSDNLTQKIETALIKAKKKLSPIGLKELSPIDQLHTGGARATIDLFKKASLNSNALLLDAGCGIGGSSRLLAQQFNCRVIGVDLADQFINAANFLTRITGLENSVSFQQGSVLDLPFEDSTFDVVLCQHLLMNIENKSTVIKEFSRVLKQDGKLILHEITKGENDTLLYPVPWAGKASISFLESRDIIFAMLEKHGFKTRLSSDETLAAESWWEKVKAVSPRKTPLPEALSPGIIFGDNAKLFGKNMLANFKNNAICLVEAVLKKS</sequence>
<dbReference type="PANTHER" id="PTHR44068">
    <property type="entry name" value="ZGC:194242"/>
    <property type="match status" value="1"/>
</dbReference>
<dbReference type="Pfam" id="PF08241">
    <property type="entry name" value="Methyltransf_11"/>
    <property type="match status" value="1"/>
</dbReference>
<dbReference type="Gene3D" id="3.40.50.150">
    <property type="entry name" value="Vaccinia Virus protein VP39"/>
    <property type="match status" value="1"/>
</dbReference>
<keyword evidence="4" id="KW-1185">Reference proteome</keyword>
<reference evidence="4" key="1">
    <citation type="submission" date="2016-10" db="EMBL/GenBank/DDBJ databases">
        <authorList>
            <person name="Varghese N."/>
            <person name="Submissions S."/>
        </authorList>
    </citation>
    <scope>NUCLEOTIDE SEQUENCE [LARGE SCALE GENOMIC DNA]</scope>
    <source>
        <strain evidence="4">DSM 3384</strain>
    </source>
</reference>
<gene>
    <name evidence="3" type="ORF">SAMN04487931_104359</name>
</gene>
<dbReference type="RefSeq" id="WP_092232948.1">
    <property type="nucleotide sequence ID" value="NZ_FNLL01000004.1"/>
</dbReference>
<feature type="domain" description="Methyltransferase type 11" evidence="2">
    <location>
        <begin position="67"/>
        <end position="165"/>
    </location>
</feature>
<proteinExistence type="predicted"/>
<dbReference type="PANTHER" id="PTHR44068:SF11">
    <property type="entry name" value="GERANYL DIPHOSPHATE 2-C-METHYLTRANSFERASE"/>
    <property type="match status" value="1"/>
</dbReference>
<dbReference type="InterPro" id="IPR029063">
    <property type="entry name" value="SAM-dependent_MTases_sf"/>
</dbReference>
<dbReference type="AlphaFoldDB" id="A0A1H2FV54"/>
<dbReference type="Proteomes" id="UP000199608">
    <property type="component" value="Unassembled WGS sequence"/>
</dbReference>
<dbReference type="SUPFAM" id="SSF53335">
    <property type="entry name" value="S-adenosyl-L-methionine-dependent methyltransferases"/>
    <property type="match status" value="1"/>
</dbReference>
<protein>
    <submittedName>
        <fullName evidence="3">Ubiquinone/menaquinone biosynthesis C-methylase UbiE</fullName>
    </submittedName>
</protein>
<organism evidence="3 4">
    <name type="scientific">Desulfobacula phenolica</name>
    <dbReference type="NCBI Taxonomy" id="90732"/>
    <lineage>
        <taxon>Bacteria</taxon>
        <taxon>Pseudomonadati</taxon>
        <taxon>Thermodesulfobacteriota</taxon>
        <taxon>Desulfobacteria</taxon>
        <taxon>Desulfobacterales</taxon>
        <taxon>Desulfobacteraceae</taxon>
        <taxon>Desulfobacula</taxon>
    </lineage>
</organism>
<dbReference type="GO" id="GO:0032259">
    <property type="term" value="P:methylation"/>
    <property type="evidence" value="ECO:0007669"/>
    <property type="project" value="UniProtKB-KW"/>
</dbReference>
<evidence type="ECO:0000256" key="1">
    <source>
        <dbReference type="ARBA" id="ARBA00022679"/>
    </source>
</evidence>
<evidence type="ECO:0000313" key="3">
    <source>
        <dbReference type="EMBL" id="SDU11206.1"/>
    </source>
</evidence>
<dbReference type="InterPro" id="IPR050447">
    <property type="entry name" value="Erg6_SMT_methyltransf"/>
</dbReference>
<dbReference type="InterPro" id="IPR013216">
    <property type="entry name" value="Methyltransf_11"/>
</dbReference>
<evidence type="ECO:0000259" key="2">
    <source>
        <dbReference type="Pfam" id="PF08241"/>
    </source>
</evidence>
<accession>A0A1H2FV54</accession>
<dbReference type="GO" id="GO:0008757">
    <property type="term" value="F:S-adenosylmethionine-dependent methyltransferase activity"/>
    <property type="evidence" value="ECO:0007669"/>
    <property type="project" value="InterPro"/>
</dbReference>
<keyword evidence="3" id="KW-0489">Methyltransferase</keyword>
<keyword evidence="3" id="KW-0830">Ubiquinone</keyword>